<dbReference type="PANTHER" id="PTHR43685">
    <property type="entry name" value="GLYCOSYLTRANSFERASE"/>
    <property type="match status" value="1"/>
</dbReference>
<dbReference type="InterPro" id="IPR029044">
    <property type="entry name" value="Nucleotide-diphossugar_trans"/>
</dbReference>
<keyword evidence="1" id="KW-0812">Transmembrane</keyword>
<protein>
    <submittedName>
        <fullName evidence="3">Rhamnosyltransferase</fullName>
    </submittedName>
</protein>
<evidence type="ECO:0000313" key="4">
    <source>
        <dbReference type="Proteomes" id="UP000242469"/>
    </source>
</evidence>
<dbReference type="GO" id="GO:0016740">
    <property type="term" value="F:transferase activity"/>
    <property type="evidence" value="ECO:0007669"/>
    <property type="project" value="UniProtKB-KW"/>
</dbReference>
<feature type="domain" description="Glycosyltransferase 2-like" evidence="2">
    <location>
        <begin position="10"/>
        <end position="139"/>
    </location>
</feature>
<organism evidence="3 4">
    <name type="scientific">Marinobacterium iners DSM 11526</name>
    <dbReference type="NCBI Taxonomy" id="1122198"/>
    <lineage>
        <taxon>Bacteria</taxon>
        <taxon>Pseudomonadati</taxon>
        <taxon>Pseudomonadota</taxon>
        <taxon>Gammaproteobacteria</taxon>
        <taxon>Oceanospirillales</taxon>
        <taxon>Oceanospirillaceae</taxon>
        <taxon>Marinobacterium</taxon>
    </lineage>
</organism>
<dbReference type="EMBL" id="FNRJ01000001">
    <property type="protein sequence ID" value="SEA07339.1"/>
    <property type="molecule type" value="Genomic_DNA"/>
</dbReference>
<gene>
    <name evidence="3" type="ORF">SAMN02745729_101391</name>
</gene>
<dbReference type="InterPro" id="IPR050834">
    <property type="entry name" value="Glycosyltransf_2"/>
</dbReference>
<dbReference type="PANTHER" id="PTHR43685:SF2">
    <property type="entry name" value="GLYCOSYLTRANSFERASE 2-LIKE DOMAIN-CONTAINING PROTEIN"/>
    <property type="match status" value="1"/>
</dbReference>
<dbReference type="STRING" id="1122198.SAMN02745729_101391"/>
<dbReference type="Gene3D" id="3.90.550.10">
    <property type="entry name" value="Spore Coat Polysaccharide Biosynthesis Protein SpsA, Chain A"/>
    <property type="match status" value="1"/>
</dbReference>
<dbReference type="Proteomes" id="UP000242469">
    <property type="component" value="Unassembled WGS sequence"/>
</dbReference>
<proteinExistence type="predicted"/>
<keyword evidence="1" id="KW-0472">Membrane</keyword>
<dbReference type="OrthoDB" id="9801954at2"/>
<dbReference type="SUPFAM" id="SSF53448">
    <property type="entry name" value="Nucleotide-diphospho-sugar transferases"/>
    <property type="match status" value="1"/>
</dbReference>
<feature type="transmembrane region" description="Helical" evidence="1">
    <location>
        <begin position="287"/>
        <end position="305"/>
    </location>
</feature>
<accession>A0A1H3Y6N4</accession>
<name>A0A1H3Y6N4_9GAMM</name>
<dbReference type="InterPro" id="IPR001173">
    <property type="entry name" value="Glyco_trans_2-like"/>
</dbReference>
<keyword evidence="3" id="KW-0808">Transferase</keyword>
<keyword evidence="1" id="KW-1133">Transmembrane helix</keyword>
<keyword evidence="4" id="KW-1185">Reference proteome</keyword>
<dbReference type="Pfam" id="PF00535">
    <property type="entry name" value="Glycos_transf_2"/>
    <property type="match status" value="1"/>
</dbReference>
<dbReference type="AlphaFoldDB" id="A0A1H3Y6N4"/>
<evidence type="ECO:0000256" key="1">
    <source>
        <dbReference type="SAM" id="Phobius"/>
    </source>
</evidence>
<evidence type="ECO:0000259" key="2">
    <source>
        <dbReference type="Pfam" id="PF00535"/>
    </source>
</evidence>
<dbReference type="RefSeq" id="WP_091822246.1">
    <property type="nucleotide sequence ID" value="NZ_FNRJ01000001.1"/>
</dbReference>
<evidence type="ECO:0000313" key="3">
    <source>
        <dbReference type="EMBL" id="SEA07339.1"/>
    </source>
</evidence>
<reference evidence="4" key="1">
    <citation type="submission" date="2016-10" db="EMBL/GenBank/DDBJ databases">
        <authorList>
            <person name="Varghese N."/>
            <person name="Submissions S."/>
        </authorList>
    </citation>
    <scope>NUCLEOTIDE SEQUENCE [LARGE SCALE GENOMIC DNA]</scope>
    <source>
        <strain evidence="4">DSM 11526</strain>
    </source>
</reference>
<sequence>MSADKPRVAVLMAVCNGLPWIEEQVESILAQRGVQLDLYISVDESADNTESFCTELESKESRVRVLQGSGPGSACGNFVRLMREVSTHSYEYIALADQDDIWQDDKLERGISCLENMAADAYSSSFIAFWGTTGQQRFIDKSAPQREYDYLFESPGPGCSFILKPHLVEHFCSHFRDTSLADIQRVTFHDWLIYAFARYHGYSWFIDQESRLLYRQHENNVLGVNSGVKALIKRLRNMLSGAWLEQALLIADLIGMREHPFVVPWRRIGPRGVIFLIRNSGKIRRRLFDRMCLVLILPFMMLSIFRNNHKYSNQ</sequence>